<dbReference type="Proteomes" id="UP000309997">
    <property type="component" value="Unassembled WGS sequence"/>
</dbReference>
<comment type="caution">
    <text evidence="1">The sequence shown here is derived from an EMBL/GenBank/DDBJ whole genome shotgun (WGS) entry which is preliminary data.</text>
</comment>
<gene>
    <name evidence="1" type="ORF">D5086_004447</name>
</gene>
<sequence length="1125" mass="126598">MASPHGLTSSTADSMLKNLFKFAMSGQWKKVVETYRSNPTACKARITMSGDTALHIAVNDGQEDTVQDLVEIISEQSGTEVKEVLEIANKRGNTPLHLAASMGNVKMCTCIARQDPSLVGVRNNDNETPFFSAALHGEKEAFLRLHSICGPEKGRLYYRGKDGETILHVTISREYFDLSFQIIQLYGELVNFVDQRGTTPLHLLASKPTAFRSGSHLGGYKKIIYNCTFVEELRTEEVSNAPLDQPSGQHVKNHGYPKNYETCCNFFWLLKKAVQVVLTKRFKDTERQTGDTESQQGKQSATGAGGRRLMPSNYDTFFEFVKFVSKAMLVILGSGSSEITKLEAKKQKHTWSVQIMRELLQKTVMYEYENDGSSPLPRKVDETLPYDLGDGGPVTYSDMEELQENSQQMTKNDQVNTGEDIQNKDGEGKEENTSEIGKMKIQILTAEKDGVTEMLEKILNLFQVGDMDLDTRNIVLMTTKKPKAPAMEMRETPILIAAKNGIVEMVEKIIEKFPVAINDVNAEKKNIVLLSVENRQPHVYQFLLSLKTTIVKESIFRQVDSKGNSALHLAATLGDFKPWSIPGAALQMQWEIKWFEFVKDSMRPNFFVRYNKEEKTPRDIFTETHKDLVKNGGEWLTNTSESCSVVAALIATVAFATSSTVPGGVNETTGSPILEYQPTFKMFAISSLIALCFSVTDELKYAAFPVYAVTCLPVTFFAVAQFPLYFDLTWATFKKKRYADKPSNELIEEVLREPHMVELVATSRDVWKMLKTYSDKHKEKQKTTPEESKTVGVDTSLMNLYVEDTTRSSLFVNAMSDGWDKVIEIYTRKSVAHRAKITNSGDTALHIAVIGGKKTTVEQLVSLMSLEEADKALRVKNERGYTPLHLAAFVGNASLCDCLASKGCNSDEEIRNSSGNEQDKNNQNSSEKIGAGYEKCCILGERDKENETPLFLAAAMGKTDAFLCLHAYVLPRYRDSYYRGKKGDTILHVAISGEYFDLAFQIIHLDRKLVNLVNERGISPLHCLASRHTAFKSGFHLRPYYNIIYHCTIVDQLKKKQYNGKGYYREQSGSADRPSQNRNNNHCPDNYETCFHFFTSMYKAFICIAGTVAIRFILDSIRHDTSLLW</sequence>
<evidence type="ECO:0000313" key="1">
    <source>
        <dbReference type="EMBL" id="KAL3603588.1"/>
    </source>
</evidence>
<protein>
    <submittedName>
        <fullName evidence="1">Uncharacterized protein</fullName>
    </submittedName>
</protein>
<organism evidence="1 2">
    <name type="scientific">Populus alba</name>
    <name type="common">White poplar</name>
    <dbReference type="NCBI Taxonomy" id="43335"/>
    <lineage>
        <taxon>Eukaryota</taxon>
        <taxon>Viridiplantae</taxon>
        <taxon>Streptophyta</taxon>
        <taxon>Embryophyta</taxon>
        <taxon>Tracheophyta</taxon>
        <taxon>Spermatophyta</taxon>
        <taxon>Magnoliopsida</taxon>
        <taxon>eudicotyledons</taxon>
        <taxon>Gunneridae</taxon>
        <taxon>Pentapetalae</taxon>
        <taxon>rosids</taxon>
        <taxon>fabids</taxon>
        <taxon>Malpighiales</taxon>
        <taxon>Salicaceae</taxon>
        <taxon>Saliceae</taxon>
        <taxon>Populus</taxon>
    </lineage>
</organism>
<reference evidence="1 2" key="1">
    <citation type="journal article" date="2024" name="Plant Biotechnol. J.">
        <title>Genome and CRISPR/Cas9 system of a widespread forest tree (Populus alba) in the world.</title>
        <authorList>
            <person name="Liu Y.J."/>
            <person name="Jiang P.F."/>
            <person name="Han X.M."/>
            <person name="Li X.Y."/>
            <person name="Wang H.M."/>
            <person name="Wang Y.J."/>
            <person name="Wang X.X."/>
            <person name="Zeng Q.Y."/>
        </authorList>
    </citation>
    <scope>NUCLEOTIDE SEQUENCE [LARGE SCALE GENOMIC DNA]</scope>
    <source>
        <strain evidence="2">cv. PAL-ZL1</strain>
    </source>
</reference>
<evidence type="ECO:0000313" key="2">
    <source>
        <dbReference type="Proteomes" id="UP000309997"/>
    </source>
</evidence>
<dbReference type="EMBL" id="RCHU02000002">
    <property type="protein sequence ID" value="KAL3603588.1"/>
    <property type="molecule type" value="Genomic_DNA"/>
</dbReference>
<proteinExistence type="predicted"/>
<accession>A0ACC4CRI7</accession>
<name>A0ACC4CRI7_POPAL</name>
<keyword evidence="2" id="KW-1185">Reference proteome</keyword>